<dbReference type="CDD" id="cd00093">
    <property type="entry name" value="HTH_XRE"/>
    <property type="match status" value="1"/>
</dbReference>
<dbReference type="NCBIfam" id="TIGR00229">
    <property type="entry name" value="sensory_box"/>
    <property type="match status" value="1"/>
</dbReference>
<sequence>MSGTDIPDEWLVRFIRGTVAATFSVTAEGYVVDVPEWTRLTGQTAEQARGAGWMSALHESDAERAKAAWQTAVMHGTNYNTDYRVRCADGIYRWFNARAVPILSTDGEILRWVGAILSIPGSFRFGQQEPIADTFDDISPAALRAARAMLGWSAEKLAEEADISRSTIRRLESDDSNISARRTNIARILHALSNHGLILLGHNGVVMGVTEDYSSPHIRG</sequence>
<accession>A0A420EMV2</accession>
<dbReference type="GO" id="GO:0004673">
    <property type="term" value="F:protein histidine kinase activity"/>
    <property type="evidence" value="ECO:0007669"/>
    <property type="project" value="UniProtKB-EC"/>
</dbReference>
<protein>
    <recommendedName>
        <fullName evidence="2">histidine kinase</fullName>
        <ecNumber evidence="2">2.7.13.3</ecNumber>
    </recommendedName>
</protein>
<dbReference type="InterPro" id="IPR001387">
    <property type="entry name" value="Cro/C1-type_HTH"/>
</dbReference>
<evidence type="ECO:0000313" key="8">
    <source>
        <dbReference type="Proteomes" id="UP000284395"/>
    </source>
</evidence>
<dbReference type="EC" id="2.7.13.3" evidence="2"/>
<evidence type="ECO:0000256" key="1">
    <source>
        <dbReference type="ARBA" id="ARBA00000085"/>
    </source>
</evidence>
<evidence type="ECO:0000256" key="4">
    <source>
        <dbReference type="ARBA" id="ARBA00022679"/>
    </source>
</evidence>
<dbReference type="InterPro" id="IPR000014">
    <property type="entry name" value="PAS"/>
</dbReference>
<evidence type="ECO:0000256" key="3">
    <source>
        <dbReference type="ARBA" id="ARBA00022553"/>
    </source>
</evidence>
<dbReference type="GO" id="GO:0003677">
    <property type="term" value="F:DNA binding"/>
    <property type="evidence" value="ECO:0007669"/>
    <property type="project" value="InterPro"/>
</dbReference>
<evidence type="ECO:0000256" key="2">
    <source>
        <dbReference type="ARBA" id="ARBA00012438"/>
    </source>
</evidence>
<evidence type="ECO:0000256" key="5">
    <source>
        <dbReference type="ARBA" id="ARBA00022777"/>
    </source>
</evidence>
<proteinExistence type="predicted"/>
<dbReference type="PROSITE" id="PS50943">
    <property type="entry name" value="HTH_CROC1"/>
    <property type="match status" value="1"/>
</dbReference>
<feature type="domain" description="HTH cro/C1-type" evidence="6">
    <location>
        <begin position="143"/>
        <end position="180"/>
    </location>
</feature>
<dbReference type="Proteomes" id="UP000284395">
    <property type="component" value="Unassembled WGS sequence"/>
</dbReference>
<keyword evidence="8" id="KW-1185">Reference proteome</keyword>
<dbReference type="InterPro" id="IPR013655">
    <property type="entry name" value="PAS_fold_3"/>
</dbReference>
<evidence type="ECO:0000313" key="7">
    <source>
        <dbReference type="EMBL" id="RKF21983.1"/>
    </source>
</evidence>
<dbReference type="PANTHER" id="PTHR43304">
    <property type="entry name" value="PHYTOCHROME-LIKE PROTEIN CPH1"/>
    <property type="match status" value="1"/>
</dbReference>
<gene>
    <name evidence="7" type="ORF">D6851_08240</name>
</gene>
<comment type="catalytic activity">
    <reaction evidence="1">
        <text>ATP + protein L-histidine = ADP + protein N-phospho-L-histidine.</text>
        <dbReference type="EC" id="2.7.13.3"/>
    </reaction>
</comment>
<dbReference type="InterPro" id="IPR052162">
    <property type="entry name" value="Sensor_kinase/Photoreceptor"/>
</dbReference>
<organism evidence="7 8">
    <name type="scientific">Altericroceibacterium spongiae</name>
    <dbReference type="NCBI Taxonomy" id="2320269"/>
    <lineage>
        <taxon>Bacteria</taxon>
        <taxon>Pseudomonadati</taxon>
        <taxon>Pseudomonadota</taxon>
        <taxon>Alphaproteobacteria</taxon>
        <taxon>Sphingomonadales</taxon>
        <taxon>Erythrobacteraceae</taxon>
        <taxon>Altericroceibacterium</taxon>
    </lineage>
</organism>
<dbReference type="CDD" id="cd00130">
    <property type="entry name" value="PAS"/>
    <property type="match status" value="1"/>
</dbReference>
<keyword evidence="3" id="KW-0597">Phosphoprotein</keyword>
<dbReference type="AlphaFoldDB" id="A0A420EMV2"/>
<dbReference type="SUPFAM" id="SSF47413">
    <property type="entry name" value="lambda repressor-like DNA-binding domains"/>
    <property type="match status" value="1"/>
</dbReference>
<reference evidence="7 8" key="1">
    <citation type="submission" date="2018-09" db="EMBL/GenBank/DDBJ databases">
        <title>Altererythrobacter spongiae sp. nov., isolated from a marine sponge.</title>
        <authorList>
            <person name="Zhuang L."/>
            <person name="Luo L."/>
        </authorList>
    </citation>
    <scope>NUCLEOTIDE SEQUENCE [LARGE SCALE GENOMIC DNA]</scope>
    <source>
        <strain evidence="7 8">HN-Y73</strain>
    </source>
</reference>
<dbReference type="InterPro" id="IPR035965">
    <property type="entry name" value="PAS-like_dom_sf"/>
</dbReference>
<dbReference type="Gene3D" id="1.10.260.40">
    <property type="entry name" value="lambda repressor-like DNA-binding domains"/>
    <property type="match status" value="1"/>
</dbReference>
<name>A0A420EMV2_9SPHN</name>
<dbReference type="Gene3D" id="3.30.450.20">
    <property type="entry name" value="PAS domain"/>
    <property type="match status" value="1"/>
</dbReference>
<keyword evidence="4" id="KW-0808">Transferase</keyword>
<dbReference type="SMART" id="SM00530">
    <property type="entry name" value="HTH_XRE"/>
    <property type="match status" value="1"/>
</dbReference>
<dbReference type="SMART" id="SM00086">
    <property type="entry name" value="PAC"/>
    <property type="match status" value="1"/>
</dbReference>
<dbReference type="InterPro" id="IPR001610">
    <property type="entry name" value="PAC"/>
</dbReference>
<dbReference type="RefSeq" id="WP_120324388.1">
    <property type="nucleotide sequence ID" value="NZ_RAPF01000003.1"/>
</dbReference>
<dbReference type="PANTHER" id="PTHR43304:SF1">
    <property type="entry name" value="PAC DOMAIN-CONTAINING PROTEIN"/>
    <property type="match status" value="1"/>
</dbReference>
<dbReference type="EMBL" id="RAPF01000003">
    <property type="protein sequence ID" value="RKF21983.1"/>
    <property type="molecule type" value="Genomic_DNA"/>
</dbReference>
<dbReference type="OrthoDB" id="7305227at2"/>
<keyword evidence="5" id="KW-0418">Kinase</keyword>
<comment type="caution">
    <text evidence="7">The sequence shown here is derived from an EMBL/GenBank/DDBJ whole genome shotgun (WGS) entry which is preliminary data.</text>
</comment>
<dbReference type="InterPro" id="IPR010982">
    <property type="entry name" value="Lambda_DNA-bd_dom_sf"/>
</dbReference>
<dbReference type="Pfam" id="PF01381">
    <property type="entry name" value="HTH_3"/>
    <property type="match status" value="1"/>
</dbReference>
<evidence type="ECO:0000259" key="6">
    <source>
        <dbReference type="PROSITE" id="PS50943"/>
    </source>
</evidence>
<dbReference type="Pfam" id="PF08447">
    <property type="entry name" value="PAS_3"/>
    <property type="match status" value="1"/>
</dbReference>
<dbReference type="SUPFAM" id="SSF55785">
    <property type="entry name" value="PYP-like sensor domain (PAS domain)"/>
    <property type="match status" value="1"/>
</dbReference>